<accession>A0A3M8P8C4</accession>
<dbReference type="RefSeq" id="WP_123165108.1">
    <property type="nucleotide sequence ID" value="NZ_RIAX01000004.1"/>
</dbReference>
<keyword evidence="1" id="KW-1133">Transmembrane helix</keyword>
<dbReference type="Proteomes" id="UP000275473">
    <property type="component" value="Unassembled WGS sequence"/>
</dbReference>
<dbReference type="GO" id="GO:0016020">
    <property type="term" value="C:membrane"/>
    <property type="evidence" value="ECO:0007669"/>
    <property type="project" value="InterPro"/>
</dbReference>
<keyword evidence="1" id="KW-0472">Membrane</keyword>
<gene>
    <name evidence="3" type="ORF">EEX84_08105</name>
</gene>
<evidence type="ECO:0000313" key="3">
    <source>
        <dbReference type="EMBL" id="RNF39913.1"/>
    </source>
</evidence>
<dbReference type="Gene3D" id="2.40.128.690">
    <property type="entry name" value="YycH protein, domain 3-like"/>
    <property type="match status" value="1"/>
</dbReference>
<name>A0A3M8P8C4_9BACL</name>
<feature type="transmembrane region" description="Helical" evidence="1">
    <location>
        <begin position="6"/>
        <end position="25"/>
    </location>
</feature>
<keyword evidence="4" id="KW-1185">Reference proteome</keyword>
<evidence type="ECO:0000259" key="2">
    <source>
        <dbReference type="Pfam" id="PF09648"/>
    </source>
</evidence>
<evidence type="ECO:0000313" key="4">
    <source>
        <dbReference type="Proteomes" id="UP000275473"/>
    </source>
</evidence>
<sequence>MDWSKTKTIFIIVFSILNIFLYLLYVERYTESEKVGILGDATIEEKLKADTIAYPELPEEVDQEPYVLGTAKVFETKDIATEGIQVRITDDTKLTVTLNSPLALNEVEEGEPVEEFVSEHVYEGEEYVLWNVDEEKNEAIFFQEINDKTLYHSDSGKLVLHWNEDEEVTHYEQTIFEEITPQELLKDVIPPMQALQTLYQRTMLPSDSEIDFVTLGYSAHVRISDGTQMFLPTWRVKVTLEDGSSENYFVNAFKDGVLELEKDEEDNDEEQ</sequence>
<dbReference type="EMBL" id="RIAX01000004">
    <property type="protein sequence ID" value="RNF39913.1"/>
    <property type="molecule type" value="Genomic_DNA"/>
</dbReference>
<proteinExistence type="predicted"/>
<keyword evidence="1" id="KW-0812">Transmembrane</keyword>
<comment type="caution">
    <text evidence="3">The sequence shown here is derived from an EMBL/GenBank/DDBJ whole genome shotgun (WGS) entry which is preliminary data.</text>
</comment>
<dbReference type="OrthoDB" id="2388036at2"/>
<reference evidence="3 4" key="1">
    <citation type="journal article" date="2018" name="Int. J. Syst. Evol. Microbiol.">
        <title>Planococcus salinus sp. nov., a moderately halophilic bacterium isolated from a saline-alkali soil.</title>
        <authorList>
            <person name="Gan L."/>
        </authorList>
    </citation>
    <scope>NUCLEOTIDE SEQUENCE [LARGE SCALE GENOMIC DNA]</scope>
    <source>
        <strain evidence="3 4">LCB217</strain>
    </source>
</reference>
<organism evidence="3 4">
    <name type="scientific">Planococcus salinus</name>
    <dbReference type="NCBI Taxonomy" id="1848460"/>
    <lineage>
        <taxon>Bacteria</taxon>
        <taxon>Bacillati</taxon>
        <taxon>Bacillota</taxon>
        <taxon>Bacilli</taxon>
        <taxon>Bacillales</taxon>
        <taxon>Caryophanaceae</taxon>
        <taxon>Planococcus</taxon>
    </lineage>
</organism>
<dbReference type="Pfam" id="PF09648">
    <property type="entry name" value="YycI"/>
    <property type="match status" value="1"/>
</dbReference>
<evidence type="ECO:0000256" key="1">
    <source>
        <dbReference type="SAM" id="Phobius"/>
    </source>
</evidence>
<dbReference type="AlphaFoldDB" id="A0A3M8P8C4"/>
<dbReference type="InterPro" id="IPR018604">
    <property type="entry name" value="YycI-like"/>
</dbReference>
<protein>
    <recommendedName>
        <fullName evidence="2">Regulatory protein YycH-like domain-containing protein</fullName>
    </recommendedName>
</protein>
<feature type="domain" description="Regulatory protein YycH-like" evidence="2">
    <location>
        <begin position="41"/>
        <end position="253"/>
    </location>
</feature>